<keyword evidence="3" id="KW-0858">Xylan degradation</keyword>
<dbReference type="Gene3D" id="3.40.50.1820">
    <property type="entry name" value="alpha/beta hydrolase"/>
    <property type="match status" value="1"/>
</dbReference>
<dbReference type="GO" id="GO:0008236">
    <property type="term" value="F:serine-type peptidase activity"/>
    <property type="evidence" value="ECO:0007669"/>
    <property type="project" value="InterPro"/>
</dbReference>
<keyword evidence="4" id="KW-1185">Reference proteome</keyword>
<sequence>MTVSSPDSLEQGQLTFHPATAPNGVGILLVPGGGYRFVDHAKEGVRTLAYLDSQGYDTWVLNYSTQTNAPTPLFDRPHREALAAVSAVRSEARVSKLGIWGYSAGGHLAAMTLTEPGIELDFGILGYPVITMDTTGTTHAGSRQNLIGADATPELEATMSPVQRVSPQTPPTFIFHTSNDPAVPVENALLFATALARNKVPFHLLVLPDGPHGINVPLEDPVRNWTPELERWMKSSI</sequence>
<keyword evidence="3" id="KW-0326">Glycosidase</keyword>
<evidence type="ECO:0000259" key="2">
    <source>
        <dbReference type="Pfam" id="PF00326"/>
    </source>
</evidence>
<accession>A0A136ITF3</accession>
<evidence type="ECO:0000313" key="4">
    <source>
        <dbReference type="Proteomes" id="UP000070501"/>
    </source>
</evidence>
<feature type="domain" description="Peptidase S9 prolyl oligopeptidase catalytic" evidence="2">
    <location>
        <begin position="82"/>
        <end position="233"/>
    </location>
</feature>
<organism evidence="3 4">
    <name type="scientific">Microdochium bolleyi</name>
    <dbReference type="NCBI Taxonomy" id="196109"/>
    <lineage>
        <taxon>Eukaryota</taxon>
        <taxon>Fungi</taxon>
        <taxon>Dikarya</taxon>
        <taxon>Ascomycota</taxon>
        <taxon>Pezizomycotina</taxon>
        <taxon>Sordariomycetes</taxon>
        <taxon>Xylariomycetidae</taxon>
        <taxon>Xylariales</taxon>
        <taxon>Microdochiaceae</taxon>
        <taxon>Microdochium</taxon>
    </lineage>
</organism>
<dbReference type="Proteomes" id="UP000070501">
    <property type="component" value="Unassembled WGS sequence"/>
</dbReference>
<dbReference type="Pfam" id="PF00326">
    <property type="entry name" value="Peptidase_S9"/>
    <property type="match status" value="1"/>
</dbReference>
<dbReference type="EMBL" id="KQ964259">
    <property type="protein sequence ID" value="KXJ88163.1"/>
    <property type="molecule type" value="Genomic_DNA"/>
</dbReference>
<keyword evidence="1 3" id="KW-0378">Hydrolase</keyword>
<evidence type="ECO:0000313" key="3">
    <source>
        <dbReference type="EMBL" id="KXJ88163.1"/>
    </source>
</evidence>
<dbReference type="GO" id="GO:0016798">
    <property type="term" value="F:hydrolase activity, acting on glycosyl bonds"/>
    <property type="evidence" value="ECO:0007669"/>
    <property type="project" value="UniProtKB-KW"/>
</dbReference>
<dbReference type="InParanoid" id="A0A136ITF3"/>
<dbReference type="PANTHER" id="PTHR48081:SF6">
    <property type="entry name" value="PEPTIDASE S9 PROLYL OLIGOPEPTIDASE CATALYTIC DOMAIN-CONTAINING PROTEIN"/>
    <property type="match status" value="1"/>
</dbReference>
<dbReference type="InterPro" id="IPR001375">
    <property type="entry name" value="Peptidase_S9_cat"/>
</dbReference>
<protein>
    <submittedName>
        <fullName evidence="3">Endo-1,4-beta-xylanase B</fullName>
    </submittedName>
</protein>
<dbReference type="PANTHER" id="PTHR48081">
    <property type="entry name" value="AB HYDROLASE SUPERFAMILY PROTEIN C4A8.06C"/>
    <property type="match status" value="1"/>
</dbReference>
<dbReference type="SUPFAM" id="SSF53474">
    <property type="entry name" value="alpha/beta-Hydrolases"/>
    <property type="match status" value="1"/>
</dbReference>
<keyword evidence="3" id="KW-0119">Carbohydrate metabolism</keyword>
<proteinExistence type="predicted"/>
<dbReference type="AlphaFoldDB" id="A0A136ITF3"/>
<dbReference type="OrthoDB" id="6499973at2759"/>
<dbReference type="InterPro" id="IPR029058">
    <property type="entry name" value="AB_hydrolase_fold"/>
</dbReference>
<reference evidence="4" key="1">
    <citation type="submission" date="2016-02" db="EMBL/GenBank/DDBJ databases">
        <title>Draft genome sequence of Microdochium bolleyi, a fungal endophyte of beachgrass.</title>
        <authorList>
            <consortium name="DOE Joint Genome Institute"/>
            <person name="David A.S."/>
            <person name="May G."/>
            <person name="Haridas S."/>
            <person name="Lim J."/>
            <person name="Wang M."/>
            <person name="Labutti K."/>
            <person name="Lipzen A."/>
            <person name="Barry K."/>
            <person name="Grigoriev I.V."/>
        </authorList>
    </citation>
    <scope>NUCLEOTIDE SEQUENCE [LARGE SCALE GENOMIC DNA]</scope>
    <source>
        <strain evidence="4">J235TASD1</strain>
    </source>
</reference>
<evidence type="ECO:0000256" key="1">
    <source>
        <dbReference type="ARBA" id="ARBA00022801"/>
    </source>
</evidence>
<dbReference type="InterPro" id="IPR050300">
    <property type="entry name" value="GDXG_lipolytic_enzyme"/>
</dbReference>
<keyword evidence="3" id="KW-0624">Polysaccharide degradation</keyword>
<gene>
    <name evidence="3" type="ORF">Micbo1qcDRAFT_235959</name>
</gene>
<dbReference type="GO" id="GO:0006508">
    <property type="term" value="P:proteolysis"/>
    <property type="evidence" value="ECO:0007669"/>
    <property type="project" value="InterPro"/>
</dbReference>
<name>A0A136ITF3_9PEZI</name>
<dbReference type="GO" id="GO:0045493">
    <property type="term" value="P:xylan catabolic process"/>
    <property type="evidence" value="ECO:0007669"/>
    <property type="project" value="UniProtKB-KW"/>
</dbReference>